<feature type="region of interest" description="Disordered" evidence="1">
    <location>
        <begin position="776"/>
        <end position="795"/>
    </location>
</feature>
<reference evidence="5" key="1">
    <citation type="submission" date="2022-03" db="EMBL/GenBank/DDBJ databases">
        <authorList>
            <person name="Legras J.-L."/>
            <person name="Devillers H."/>
            <person name="Grondin C."/>
        </authorList>
    </citation>
    <scope>NUCLEOTIDE SEQUENCE</scope>
    <source>
        <strain evidence="5">CLIB 1423</strain>
    </source>
</reference>
<feature type="compositionally biased region" description="Gly residues" evidence="1">
    <location>
        <begin position="780"/>
        <end position="795"/>
    </location>
</feature>
<accession>A0A9P0QK14</accession>
<protein>
    <submittedName>
        <fullName evidence="5">Uncharacterized protein</fullName>
    </submittedName>
</protein>
<dbReference type="SUPFAM" id="SSF56801">
    <property type="entry name" value="Acetyl-CoA synthetase-like"/>
    <property type="match status" value="2"/>
</dbReference>
<organism evidence="5 6">
    <name type="scientific">[Candida] railenensis</name>
    <dbReference type="NCBI Taxonomy" id="45579"/>
    <lineage>
        <taxon>Eukaryota</taxon>
        <taxon>Fungi</taxon>
        <taxon>Dikarya</taxon>
        <taxon>Ascomycota</taxon>
        <taxon>Saccharomycotina</taxon>
        <taxon>Pichiomycetes</taxon>
        <taxon>Debaryomycetaceae</taxon>
        <taxon>Kurtzmaniella</taxon>
    </lineage>
</organism>
<dbReference type="EMBL" id="CAKXYY010000001">
    <property type="protein sequence ID" value="CAH2350044.1"/>
    <property type="molecule type" value="Genomic_DNA"/>
</dbReference>
<comment type="caution">
    <text evidence="5">The sequence shown here is derived from an EMBL/GenBank/DDBJ whole genome shotgun (WGS) entry which is preliminary data.</text>
</comment>
<dbReference type="PANTHER" id="PTHR22754">
    <property type="entry name" value="DISCO-INTERACTING PROTEIN 2 DIP2 -RELATED"/>
    <property type="match status" value="1"/>
</dbReference>
<sequence>MSSVAGGNRSSRHHHENLLYHEMGPASARNSTTTNNIDGSRAAGGSGANTGAGAVGGVGGSTSVGAATLIPGVQDIPPDMAILLQKLEEDFTINKSIDQWTYINRREEIIQSVQRLHQQQQQQDREEAALDGDLLQKPIYPRRPQLPMTPSSTSASLSSSSSSSSLLSVLAKRAAVYKTEQVIVCLDSRGKETSSMIWEKLYLKAVKVACEIKNKLALKNSDAVVLLYKENEVAEFTVALFGCFMANVPAIPIHQDISLPEVLDIIKVTSSRLLLFSDTVSRDLDKLTTSNAGHSKFTWPTKLLRWRTTELGSAKKSELVSWVSKSNQQQLAKQRENSDLAYIEYSRSPVGELRGIAVSHRTIQHQMNCLNETLSSLPASGGGLQRSVKDYQRSRKVVLATLDTRNSIGLILGVMFTIYSGNLLCWAPQRAMEIQGLYAHIISKVRASLLLADYFGLKRVTYDYQSSPNATRYFSKTQKVDFSSVKWVLVNALTVDGEFTEILSQRYLKPLGCQDPEKAVIPMLTLSEYGGMVISLRDWLGGKDKLGIEKEPNEDETEEVEDIVKSSELSGVLIDKEALSRNIVKVIESNPSNFDELSNDVLRVDSFGYPLPDATLAVVNPESNILSRKGELGEIWIDSPCLSGGFYGLRNESKSIFHAKCRDHIGTLEMDFLRTGLLGFTYEGKVYILGLYEDRIRQRVSWIDQKIYNKLNRPLIIGNGSRYHYSSHLLATLANEVRSIYDCTIFDVFIGNEYLPVAIVEAEVIRKVVGDPDNEISGASGDGGGGGKGGVKGSAGGGSDGIAAPVQYSPIPLNEPVLNQIAQRCFDVLHKKHYLRLYCVLVVDCDTLPKIMRSGGTEIANMLCKRRFLDGSLRAEFVKFFVRNSISMIPHGEDVIGGIWSPFISKFRSSTISQFPQQYSTIDYREKSIDDKTGAPLTDFKTIIDILKFRVSKSGDSTAFQNLDNFGKSSSANKALTWKKLEQRIYAVCSYLIDKAAIKPGQYVILMYSLSEEFIIAVYACLFCGIIPIPMLPFDSNRIGEDFPAFVGVIRDFDVQDILVNEEVEKFLKNGPVADGIKKMNNKRGIKPQRIKNTTKLVKFSNAASLNSKIAKYQAAVNFRDEKSVALVWLSFTSDHYRIGATLSHKNILGICKVFKETCNLSSKSSIVGCVRHASGIGFVQAVLLGVFLGTTTYLNSPVSYAENPLSFFLSLAKYKVKDVFVTEQMLKYATIKFTPKGFNLGFLKNMMISTEGRVETDLLRKIGNIFQPTKLGASAMATVYYHCFNPMISTRSYMTVAPVGLYLDPAALRQGYVSVVNPSEAPNALYIQDSGMVPVCTEIAIVNPETNKVCNEGEFGEIWVNSEANLSSFTNGPKGPVDKFSKSQFMGKIDGGNENIEYLRTGDLGFLHNISITKTKGEVDDGFEVSTSKTGSTGTKGSEISTFQPLFVLGKISDTFEEMGLHHFPIDIENTIESCHYDIFRNGSCIFKCADFTVVVCESRRQRHFASLVPLIVNTVLSKHHLIVDIVAFMKKGEFPISRLGTKQRARIVDAWVQGVLPIVASYGVNNGENSMIKLVKEIDSIARDHPITGLKNPAFSYFDTVEEPDDVFADNRENLLTLNYDHKAVFTVSNDTL</sequence>
<dbReference type="Gene3D" id="3.30.300.30">
    <property type="match status" value="1"/>
</dbReference>
<evidence type="ECO:0000256" key="1">
    <source>
        <dbReference type="SAM" id="MobiDB-lite"/>
    </source>
</evidence>
<dbReference type="Gene3D" id="3.40.50.12780">
    <property type="entry name" value="N-terminal domain of ligase-like"/>
    <property type="match status" value="2"/>
</dbReference>
<feature type="domain" description="AMP-dependent synthetase/ligase" evidence="2">
    <location>
        <begin position="951"/>
        <end position="1365"/>
    </location>
</feature>
<dbReference type="InterPro" id="IPR042099">
    <property type="entry name" value="ANL_N_sf"/>
</dbReference>
<evidence type="ECO:0000259" key="2">
    <source>
        <dbReference type="Pfam" id="PF00501"/>
    </source>
</evidence>
<feature type="compositionally biased region" description="Polar residues" evidence="1">
    <location>
        <begin position="28"/>
        <end position="38"/>
    </location>
</feature>
<dbReference type="Pfam" id="PF24919">
    <property type="entry name" value="Mug62"/>
    <property type="match status" value="1"/>
</dbReference>
<feature type="region of interest" description="Disordered" evidence="1">
    <location>
        <begin position="115"/>
        <end position="134"/>
    </location>
</feature>
<gene>
    <name evidence="5" type="ORF">CLIB1423_01S01134</name>
</gene>
<dbReference type="Pfam" id="PF00501">
    <property type="entry name" value="AMP-binding"/>
    <property type="match status" value="2"/>
</dbReference>
<name>A0A9P0QK14_9ASCO</name>
<dbReference type="InterPro" id="IPR045851">
    <property type="entry name" value="AMP-bd_C_sf"/>
</dbReference>
<feature type="domain" description="Meiotically up-regulated gene 62 protein-like alpha-beta" evidence="4">
    <location>
        <begin position="692"/>
        <end position="890"/>
    </location>
</feature>
<feature type="compositionally biased region" description="Low complexity" evidence="1">
    <location>
        <begin position="151"/>
        <end position="161"/>
    </location>
</feature>
<dbReference type="Proteomes" id="UP000837801">
    <property type="component" value="Unassembled WGS sequence"/>
</dbReference>
<feature type="domain" description="AMP-binding enzyme C-terminal" evidence="3">
    <location>
        <begin position="1454"/>
        <end position="1561"/>
    </location>
</feature>
<dbReference type="InterPro" id="IPR000873">
    <property type="entry name" value="AMP-dep_synth/lig_dom"/>
</dbReference>
<dbReference type="InterPro" id="IPR025110">
    <property type="entry name" value="AMP-bd_C"/>
</dbReference>
<evidence type="ECO:0000313" key="6">
    <source>
        <dbReference type="Proteomes" id="UP000837801"/>
    </source>
</evidence>
<evidence type="ECO:0000313" key="5">
    <source>
        <dbReference type="EMBL" id="CAH2350044.1"/>
    </source>
</evidence>
<feature type="region of interest" description="Disordered" evidence="1">
    <location>
        <begin position="22"/>
        <end position="48"/>
    </location>
</feature>
<feature type="region of interest" description="Disordered" evidence="1">
    <location>
        <begin position="141"/>
        <end position="161"/>
    </location>
</feature>
<keyword evidence="6" id="KW-1185">Reference proteome</keyword>
<dbReference type="GO" id="GO:0005829">
    <property type="term" value="C:cytosol"/>
    <property type="evidence" value="ECO:0007669"/>
    <property type="project" value="TreeGrafter"/>
</dbReference>
<feature type="domain" description="AMP-dependent synthetase/ligase" evidence="2">
    <location>
        <begin position="173"/>
        <end position="532"/>
    </location>
</feature>
<dbReference type="InterPro" id="IPR056881">
    <property type="entry name" value="Mug62_dom"/>
</dbReference>
<evidence type="ECO:0000259" key="3">
    <source>
        <dbReference type="Pfam" id="PF23024"/>
    </source>
</evidence>
<dbReference type="OrthoDB" id="69964at2759"/>
<dbReference type="Pfam" id="PF23024">
    <property type="entry name" value="AMP-dom_DIP2-like"/>
    <property type="match status" value="1"/>
</dbReference>
<evidence type="ECO:0000259" key="4">
    <source>
        <dbReference type="Pfam" id="PF24919"/>
    </source>
</evidence>
<dbReference type="PANTHER" id="PTHR22754:SF32">
    <property type="entry name" value="DISCO-INTERACTING PROTEIN 2"/>
    <property type="match status" value="1"/>
</dbReference>
<proteinExistence type="predicted"/>